<proteinExistence type="predicted"/>
<dbReference type="EMBL" id="JAZDWU010000006">
    <property type="protein sequence ID" value="KAK9997934.1"/>
    <property type="molecule type" value="Genomic_DNA"/>
</dbReference>
<name>A0AAW2CL47_9ROSI</name>
<protein>
    <submittedName>
        <fullName evidence="1">Uncharacterized protein</fullName>
    </submittedName>
</protein>
<evidence type="ECO:0000313" key="2">
    <source>
        <dbReference type="Proteomes" id="UP001459277"/>
    </source>
</evidence>
<keyword evidence="2" id="KW-1185">Reference proteome</keyword>
<dbReference type="Proteomes" id="UP001459277">
    <property type="component" value="Unassembled WGS sequence"/>
</dbReference>
<dbReference type="PANTHER" id="PTHR32108:SF9">
    <property type="entry name" value="REVERSE TRANSCRIPTASE RNASE H-LIKE DOMAIN-CONTAINING PROTEIN"/>
    <property type="match status" value="1"/>
</dbReference>
<gene>
    <name evidence="1" type="ORF">SO802_017537</name>
</gene>
<evidence type="ECO:0000313" key="1">
    <source>
        <dbReference type="EMBL" id="KAK9997934.1"/>
    </source>
</evidence>
<accession>A0AAW2CL47</accession>
<reference evidence="1 2" key="1">
    <citation type="submission" date="2024-01" db="EMBL/GenBank/DDBJ databases">
        <title>A telomere-to-telomere, gap-free genome of sweet tea (Lithocarpus litseifolius).</title>
        <authorList>
            <person name="Zhou J."/>
        </authorList>
    </citation>
    <scope>NUCLEOTIDE SEQUENCE [LARGE SCALE GENOMIC DNA]</scope>
    <source>
        <strain evidence="1">Zhou-2022a</strain>
        <tissue evidence="1">Leaf</tissue>
    </source>
</reference>
<sequence length="501" mass="55867">MPMADLYAYLLERKLMTPIFFKPREGPSSPSFDSSKKCEHHFRAERHTLEECYHLSDCVQDLIDNKLIQFDNAIAPNIITNPLPPHQEGNVNAIITVEERVPDFSSSSFPWKDIGDRHALFDCKVLQSQVQSLADRGIIWIEREIMRRVVGPASSSIEEETAIVLTIRGFDPLILPKPASGISMISSSKALKAILPNSHRVPWKYDVYLISTRSGKEEVYSNISTSLFGLTRSGRCYTPEELEKRRKEIGKGTAKPVRNRVTTEEAEEFLKIIRNSEYSVIQQLNKSQAQISILVLLQSFNVHHKALLKVLKETCVPTGVTESSFEGMVSTVFATNQISFTDDELPPKAWPSTTLMAAKEKLKFGYQLGQGFCVIGHGKATLIELPDNKGGLGLGYNPFDEELFQASRGKKRKCIGQGMPIPHIKVTFSAPTEVIRSETAQESCDEESDLACLIGLCPEEFLVNAIISPGDDLTSTIRPRVPGETVGHWTIEPYFVVAPAE</sequence>
<dbReference type="AlphaFoldDB" id="A0AAW2CL47"/>
<comment type="caution">
    <text evidence="1">The sequence shown here is derived from an EMBL/GenBank/DDBJ whole genome shotgun (WGS) entry which is preliminary data.</text>
</comment>
<dbReference type="PANTHER" id="PTHR32108">
    <property type="entry name" value="DNA-DIRECTED RNA POLYMERASE SUBUNIT ALPHA"/>
    <property type="match status" value="1"/>
</dbReference>
<organism evidence="1 2">
    <name type="scientific">Lithocarpus litseifolius</name>
    <dbReference type="NCBI Taxonomy" id="425828"/>
    <lineage>
        <taxon>Eukaryota</taxon>
        <taxon>Viridiplantae</taxon>
        <taxon>Streptophyta</taxon>
        <taxon>Embryophyta</taxon>
        <taxon>Tracheophyta</taxon>
        <taxon>Spermatophyta</taxon>
        <taxon>Magnoliopsida</taxon>
        <taxon>eudicotyledons</taxon>
        <taxon>Gunneridae</taxon>
        <taxon>Pentapetalae</taxon>
        <taxon>rosids</taxon>
        <taxon>fabids</taxon>
        <taxon>Fagales</taxon>
        <taxon>Fagaceae</taxon>
        <taxon>Lithocarpus</taxon>
    </lineage>
</organism>